<evidence type="ECO:0000256" key="2">
    <source>
        <dbReference type="PROSITE-ProRule" id="PRU00176"/>
    </source>
</evidence>
<proteinExistence type="predicted"/>
<keyword evidence="1 2" id="KW-0694">RNA-binding</keyword>
<name>A0AAD6TM41_9AGAR</name>
<dbReference type="SUPFAM" id="SSF54928">
    <property type="entry name" value="RNA-binding domain, RBD"/>
    <property type="match status" value="2"/>
</dbReference>
<feature type="compositionally biased region" description="Basic and acidic residues" evidence="3">
    <location>
        <begin position="466"/>
        <end position="482"/>
    </location>
</feature>
<dbReference type="EMBL" id="JARJCM010000001">
    <property type="protein sequence ID" value="KAJ7047820.1"/>
    <property type="molecule type" value="Genomic_DNA"/>
</dbReference>
<accession>A0AAD6TM41</accession>
<feature type="region of interest" description="Disordered" evidence="3">
    <location>
        <begin position="431"/>
        <end position="482"/>
    </location>
</feature>
<evidence type="ECO:0000313" key="5">
    <source>
        <dbReference type="EMBL" id="KAJ7047820.1"/>
    </source>
</evidence>
<dbReference type="Gene3D" id="3.30.70.330">
    <property type="match status" value="2"/>
</dbReference>
<dbReference type="Proteomes" id="UP001218188">
    <property type="component" value="Unassembled WGS sequence"/>
</dbReference>
<feature type="domain" description="RRM" evidence="4">
    <location>
        <begin position="148"/>
        <end position="216"/>
    </location>
</feature>
<dbReference type="InterPro" id="IPR012677">
    <property type="entry name" value="Nucleotide-bd_a/b_plait_sf"/>
</dbReference>
<dbReference type="GO" id="GO:0003723">
    <property type="term" value="F:RNA binding"/>
    <property type="evidence" value="ECO:0007669"/>
    <property type="project" value="UniProtKB-UniRule"/>
</dbReference>
<organism evidence="5 6">
    <name type="scientific">Mycena alexandri</name>
    <dbReference type="NCBI Taxonomy" id="1745969"/>
    <lineage>
        <taxon>Eukaryota</taxon>
        <taxon>Fungi</taxon>
        <taxon>Dikarya</taxon>
        <taxon>Basidiomycota</taxon>
        <taxon>Agaricomycotina</taxon>
        <taxon>Agaricomycetes</taxon>
        <taxon>Agaricomycetidae</taxon>
        <taxon>Agaricales</taxon>
        <taxon>Marasmiineae</taxon>
        <taxon>Mycenaceae</taxon>
        <taxon>Mycena</taxon>
    </lineage>
</organism>
<dbReference type="PANTHER" id="PTHR23189">
    <property type="entry name" value="RNA RECOGNITION MOTIF-CONTAINING"/>
    <property type="match status" value="1"/>
</dbReference>
<evidence type="ECO:0000313" key="6">
    <source>
        <dbReference type="Proteomes" id="UP001218188"/>
    </source>
</evidence>
<evidence type="ECO:0000259" key="4">
    <source>
        <dbReference type="PROSITE" id="PS50102"/>
    </source>
</evidence>
<dbReference type="PROSITE" id="PS50102">
    <property type="entry name" value="RRM"/>
    <property type="match status" value="2"/>
</dbReference>
<feature type="domain" description="RRM" evidence="4">
    <location>
        <begin position="234"/>
        <end position="307"/>
    </location>
</feature>
<comment type="caution">
    <text evidence="5">The sequence shown here is derived from an EMBL/GenBank/DDBJ whole genome shotgun (WGS) entry which is preliminary data.</text>
</comment>
<reference evidence="5" key="1">
    <citation type="submission" date="2023-03" db="EMBL/GenBank/DDBJ databases">
        <title>Massive genome expansion in bonnet fungi (Mycena s.s.) driven by repeated elements and novel gene families across ecological guilds.</title>
        <authorList>
            <consortium name="Lawrence Berkeley National Laboratory"/>
            <person name="Harder C.B."/>
            <person name="Miyauchi S."/>
            <person name="Viragh M."/>
            <person name="Kuo A."/>
            <person name="Thoen E."/>
            <person name="Andreopoulos B."/>
            <person name="Lu D."/>
            <person name="Skrede I."/>
            <person name="Drula E."/>
            <person name="Henrissat B."/>
            <person name="Morin E."/>
            <person name="Kohler A."/>
            <person name="Barry K."/>
            <person name="LaButti K."/>
            <person name="Morin E."/>
            <person name="Salamov A."/>
            <person name="Lipzen A."/>
            <person name="Mereny Z."/>
            <person name="Hegedus B."/>
            <person name="Baldrian P."/>
            <person name="Stursova M."/>
            <person name="Weitz H."/>
            <person name="Taylor A."/>
            <person name="Grigoriev I.V."/>
            <person name="Nagy L.G."/>
            <person name="Martin F."/>
            <person name="Kauserud H."/>
        </authorList>
    </citation>
    <scope>NUCLEOTIDE SEQUENCE</scope>
    <source>
        <strain evidence="5">CBHHK200</strain>
    </source>
</reference>
<dbReference type="InterPro" id="IPR035979">
    <property type="entry name" value="RBD_domain_sf"/>
</dbReference>
<dbReference type="Pfam" id="PF00076">
    <property type="entry name" value="RRM_1"/>
    <property type="match status" value="1"/>
</dbReference>
<sequence length="482" mass="54387">MNVTRRSLPLLRPLGRRISSSSRRLSENALEDKKHEARLKTAVNWVHRTLKPTTAIRTVLPTTIYAHQVPRDTPVSELLNLVLFGPLFRVKVRGVGQMRFVSLTFYETDKAKAFFREMTDNEVVLRGSRLKFTWGHSRVYHNRRPGTRAIYLHDVQRLGGTNDAIKERMSQYGRVDRVLFTNNGRTAFVDFYTEAYARNAIDELHREGVKAGFADDRCYTAGALRAAAVRNHVRQVILSNIPSETSVSELCDHIRGGALEKIVFVPERRVAFVDFLTHEDAIAFSRYAIYHGITLAGQRLFVQMKEDKPHLTALAPHIAASAAHGASRCLRVINTPERTVDAARRAFERYGAVERVEFQPPATATVAFLSIRGAIAASRLILSQPGYEYAEVEFTPDHCAAPLPSAQNAAQTLRAHITKFLSLHEMLQTHDQSQANGWAPEPEPEPKGGEESEGEEVQQPQQPFQRGRDLAPHIFRRDWNPT</sequence>
<evidence type="ECO:0000256" key="1">
    <source>
        <dbReference type="ARBA" id="ARBA00022884"/>
    </source>
</evidence>
<protein>
    <recommendedName>
        <fullName evidence="4">RRM domain-containing protein</fullName>
    </recommendedName>
</protein>
<dbReference type="SMART" id="SM00360">
    <property type="entry name" value="RRM"/>
    <property type="match status" value="3"/>
</dbReference>
<dbReference type="InterPro" id="IPR000504">
    <property type="entry name" value="RRM_dom"/>
</dbReference>
<gene>
    <name evidence="5" type="ORF">C8F04DRAFT_23448</name>
</gene>
<dbReference type="AlphaFoldDB" id="A0AAD6TM41"/>
<evidence type="ECO:0000256" key="3">
    <source>
        <dbReference type="SAM" id="MobiDB-lite"/>
    </source>
</evidence>
<keyword evidence="6" id="KW-1185">Reference proteome</keyword>